<reference evidence="1 2" key="1">
    <citation type="journal article" date="2020" name="bioRxiv">
        <title>Sequence and annotation of 42 cannabis genomes reveals extensive copy number variation in cannabinoid synthesis and pathogen resistance genes.</title>
        <authorList>
            <person name="Mckernan K.J."/>
            <person name="Helbert Y."/>
            <person name="Kane L.T."/>
            <person name="Ebling H."/>
            <person name="Zhang L."/>
            <person name="Liu B."/>
            <person name="Eaton Z."/>
            <person name="Mclaughlin S."/>
            <person name="Kingan S."/>
            <person name="Baybayan P."/>
            <person name="Concepcion G."/>
            <person name="Jordan M."/>
            <person name="Riva A."/>
            <person name="Barbazuk W."/>
            <person name="Harkins T."/>
        </authorList>
    </citation>
    <scope>NUCLEOTIDE SEQUENCE [LARGE SCALE GENOMIC DNA]</scope>
    <source>
        <strain evidence="2">cv. Jamaican Lion 4</strain>
        <tissue evidence="1">Leaf</tissue>
    </source>
</reference>
<sequence length="71" mass="7781">MLDTTNNIDVLSHSDQSCNVSKCNINFAFCKESSQIAALWHNRFGHPSHGAPNSVHDKVGLAYVNVAEKNP</sequence>
<dbReference type="EMBL" id="JAATIP010000111">
    <property type="protein sequence ID" value="KAF4371480.1"/>
    <property type="molecule type" value="Genomic_DNA"/>
</dbReference>
<comment type="caution">
    <text evidence="1">The sequence shown here is derived from an EMBL/GenBank/DDBJ whole genome shotgun (WGS) entry which is preliminary data.</text>
</comment>
<evidence type="ECO:0000313" key="2">
    <source>
        <dbReference type="Proteomes" id="UP000525078"/>
    </source>
</evidence>
<evidence type="ECO:0000313" key="1">
    <source>
        <dbReference type="EMBL" id="KAF4371480.1"/>
    </source>
</evidence>
<protein>
    <submittedName>
        <fullName evidence="1">Uncharacterized protein</fullName>
    </submittedName>
</protein>
<dbReference type="AlphaFoldDB" id="A0A7J6FNY2"/>
<name>A0A7J6FNY2_CANSA</name>
<organism evidence="1 2">
    <name type="scientific">Cannabis sativa</name>
    <name type="common">Hemp</name>
    <name type="synonym">Marijuana</name>
    <dbReference type="NCBI Taxonomy" id="3483"/>
    <lineage>
        <taxon>Eukaryota</taxon>
        <taxon>Viridiplantae</taxon>
        <taxon>Streptophyta</taxon>
        <taxon>Embryophyta</taxon>
        <taxon>Tracheophyta</taxon>
        <taxon>Spermatophyta</taxon>
        <taxon>Magnoliopsida</taxon>
        <taxon>eudicotyledons</taxon>
        <taxon>Gunneridae</taxon>
        <taxon>Pentapetalae</taxon>
        <taxon>rosids</taxon>
        <taxon>fabids</taxon>
        <taxon>Rosales</taxon>
        <taxon>Cannabaceae</taxon>
        <taxon>Cannabis</taxon>
    </lineage>
</organism>
<accession>A0A7J6FNY2</accession>
<proteinExistence type="predicted"/>
<dbReference type="Proteomes" id="UP000525078">
    <property type="component" value="Unassembled WGS sequence"/>
</dbReference>
<gene>
    <name evidence="1" type="ORF">F8388_002008</name>
</gene>